<name>A0AA38U439_9ASTR</name>
<evidence type="ECO:0000256" key="3">
    <source>
        <dbReference type="ARBA" id="ARBA00022801"/>
    </source>
</evidence>
<keyword evidence="9" id="KW-1185">Reference proteome</keyword>
<feature type="binding site" evidence="6">
    <location>
        <position position="95"/>
    </location>
    <ligand>
        <name>substrate</name>
    </ligand>
</feature>
<dbReference type="Proteomes" id="UP001172457">
    <property type="component" value="Chromosome 1"/>
</dbReference>
<feature type="active site" description="Nucleophile" evidence="5">
    <location>
        <position position="9"/>
    </location>
</feature>
<feature type="active site" description="Proton donor" evidence="5">
    <location>
        <position position="11"/>
    </location>
</feature>
<dbReference type="PIRSF" id="PIRSF031051">
    <property type="entry name" value="PyrdxlP_Pase_PHOSPHO2"/>
    <property type="match status" value="1"/>
</dbReference>
<keyword evidence="2 7" id="KW-0479">Metal-binding</keyword>
<feature type="binding site" evidence="6">
    <location>
        <position position="20"/>
    </location>
    <ligand>
        <name>substrate</name>
    </ligand>
</feature>
<keyword evidence="4 7" id="KW-0460">Magnesium</keyword>
<evidence type="ECO:0000256" key="5">
    <source>
        <dbReference type="PIRSR" id="PIRSR031051-1"/>
    </source>
</evidence>
<protein>
    <submittedName>
        <fullName evidence="8">Uncharacterized protein</fullName>
    </submittedName>
</protein>
<dbReference type="AlphaFoldDB" id="A0AA38U439"/>
<dbReference type="GO" id="GO:0016791">
    <property type="term" value="F:phosphatase activity"/>
    <property type="evidence" value="ECO:0007669"/>
    <property type="project" value="InterPro"/>
</dbReference>
<gene>
    <name evidence="8" type="ORF">OSB04_004394</name>
</gene>
<evidence type="ECO:0000256" key="1">
    <source>
        <dbReference type="ARBA" id="ARBA00001946"/>
    </source>
</evidence>
<dbReference type="InterPro" id="IPR016965">
    <property type="entry name" value="Pase_PHOSPHO-typ"/>
</dbReference>
<dbReference type="NCBIfam" id="TIGR01489">
    <property type="entry name" value="DKMTPPase-SF"/>
    <property type="match status" value="1"/>
</dbReference>
<dbReference type="InterPro" id="IPR023214">
    <property type="entry name" value="HAD_sf"/>
</dbReference>
<evidence type="ECO:0000256" key="7">
    <source>
        <dbReference type="PIRSR" id="PIRSR031051-3"/>
    </source>
</evidence>
<organism evidence="8 9">
    <name type="scientific">Centaurea solstitialis</name>
    <name type="common">yellow star-thistle</name>
    <dbReference type="NCBI Taxonomy" id="347529"/>
    <lineage>
        <taxon>Eukaryota</taxon>
        <taxon>Viridiplantae</taxon>
        <taxon>Streptophyta</taxon>
        <taxon>Embryophyta</taxon>
        <taxon>Tracheophyta</taxon>
        <taxon>Spermatophyta</taxon>
        <taxon>Magnoliopsida</taxon>
        <taxon>eudicotyledons</taxon>
        <taxon>Gunneridae</taxon>
        <taxon>Pentapetalae</taxon>
        <taxon>asterids</taxon>
        <taxon>campanulids</taxon>
        <taxon>Asterales</taxon>
        <taxon>Asteraceae</taxon>
        <taxon>Carduoideae</taxon>
        <taxon>Cardueae</taxon>
        <taxon>Centaureinae</taxon>
        <taxon>Centaurea</taxon>
    </lineage>
</organism>
<evidence type="ECO:0000313" key="9">
    <source>
        <dbReference type="Proteomes" id="UP001172457"/>
    </source>
</evidence>
<dbReference type="PANTHER" id="PTHR20889">
    <property type="entry name" value="PHOSPHATASE, ORPHAN 1, 2"/>
    <property type="match status" value="1"/>
</dbReference>
<feature type="binding site" evidence="7">
    <location>
        <position position="176"/>
    </location>
    <ligand>
        <name>Mg(2+)</name>
        <dbReference type="ChEBI" id="CHEBI:18420"/>
    </ligand>
</feature>
<accession>A0AA38U439</accession>
<sequence>MAGIVVVFDFDKTIIDVDSDNWVVDELGATDLFNQLLPTMPWNSLMDKMMEELHLRGTTMAEIEQVLNRVPIHPRIVPAVKAAHALGCDMRVVSDANVFYIETILKHLGIRECFSEINTNPGFVDENGKLRILPYHDFHKSHHGCTLCPPNMCKGKIIERIQASLEGKKTIIYLGDGAGDFCPSLKLLEGDYMMPRKDFPVWELICKNRHMIKADIHEWMDGEDLERILIHLISAIISTEDAKNNVDNTNQLFDCKFETIALETLPKPLYVPH</sequence>
<reference evidence="8" key="1">
    <citation type="submission" date="2023-03" db="EMBL/GenBank/DDBJ databases">
        <title>Chromosome-scale reference genome and RAD-based genetic map of yellow starthistle (Centaurea solstitialis) reveal putative structural variation and QTLs associated with invader traits.</title>
        <authorList>
            <person name="Reatini B."/>
            <person name="Cang F.A."/>
            <person name="Jiang Q."/>
            <person name="Mckibben M.T.W."/>
            <person name="Barker M.S."/>
            <person name="Rieseberg L.H."/>
            <person name="Dlugosch K.M."/>
        </authorList>
    </citation>
    <scope>NUCLEOTIDE SEQUENCE</scope>
    <source>
        <strain evidence="8">CAN-66</strain>
        <tissue evidence="8">Leaf</tissue>
    </source>
</reference>
<dbReference type="NCBIfam" id="TIGR01488">
    <property type="entry name" value="HAD-SF-IB"/>
    <property type="match status" value="1"/>
</dbReference>
<dbReference type="Pfam" id="PF06888">
    <property type="entry name" value="Put_Phosphatase"/>
    <property type="match status" value="1"/>
</dbReference>
<feature type="binding site" evidence="7">
    <location>
        <position position="11"/>
    </location>
    <ligand>
        <name>Mg(2+)</name>
        <dbReference type="ChEBI" id="CHEBI:18420"/>
    </ligand>
</feature>
<comment type="caution">
    <text evidence="8">The sequence shown here is derived from an EMBL/GenBank/DDBJ whole genome shotgun (WGS) entry which is preliminary data.</text>
</comment>
<feature type="binding site" evidence="7">
    <location>
        <position position="9"/>
    </location>
    <ligand>
        <name>Mg(2+)</name>
        <dbReference type="ChEBI" id="CHEBI:18420"/>
    </ligand>
</feature>
<dbReference type="SUPFAM" id="SSF56784">
    <property type="entry name" value="HAD-like"/>
    <property type="match status" value="1"/>
</dbReference>
<proteinExistence type="predicted"/>
<dbReference type="InterPro" id="IPR006384">
    <property type="entry name" value="HAD_hydro_PyrdxlP_Pase-like"/>
</dbReference>
<dbReference type="Gene3D" id="3.40.50.1000">
    <property type="entry name" value="HAD superfamily/HAD-like"/>
    <property type="match status" value="1"/>
</dbReference>
<dbReference type="InterPro" id="IPR036412">
    <property type="entry name" value="HAD-like_sf"/>
</dbReference>
<dbReference type="EMBL" id="JARYMX010000001">
    <property type="protein sequence ID" value="KAJ9568428.1"/>
    <property type="molecule type" value="Genomic_DNA"/>
</dbReference>
<evidence type="ECO:0000256" key="4">
    <source>
        <dbReference type="ARBA" id="ARBA00022842"/>
    </source>
</evidence>
<evidence type="ECO:0000256" key="6">
    <source>
        <dbReference type="PIRSR" id="PIRSR031051-2"/>
    </source>
</evidence>
<evidence type="ECO:0000313" key="8">
    <source>
        <dbReference type="EMBL" id="KAJ9568428.1"/>
    </source>
</evidence>
<dbReference type="PANTHER" id="PTHR20889:SF12">
    <property type="entry name" value="LP01149P"/>
    <property type="match status" value="1"/>
</dbReference>
<keyword evidence="3" id="KW-0378">Hydrolase</keyword>
<comment type="cofactor">
    <cofactor evidence="1 7">
        <name>Mg(2+)</name>
        <dbReference type="ChEBI" id="CHEBI:18420"/>
    </cofactor>
</comment>
<dbReference type="GO" id="GO:0046872">
    <property type="term" value="F:metal ion binding"/>
    <property type="evidence" value="ECO:0007669"/>
    <property type="project" value="UniProtKB-KW"/>
</dbReference>
<evidence type="ECO:0000256" key="2">
    <source>
        <dbReference type="ARBA" id="ARBA00022723"/>
    </source>
</evidence>